<dbReference type="Gramene" id="TRITD3Bv1G023110.2">
    <property type="protein sequence ID" value="TRITD3Bv1G023110.2"/>
    <property type="gene ID" value="TRITD3Bv1G023110"/>
</dbReference>
<organism evidence="1 2">
    <name type="scientific">Triticum turgidum subsp. durum</name>
    <name type="common">Durum wheat</name>
    <name type="synonym">Triticum durum</name>
    <dbReference type="NCBI Taxonomy" id="4567"/>
    <lineage>
        <taxon>Eukaryota</taxon>
        <taxon>Viridiplantae</taxon>
        <taxon>Streptophyta</taxon>
        <taxon>Embryophyta</taxon>
        <taxon>Tracheophyta</taxon>
        <taxon>Spermatophyta</taxon>
        <taxon>Magnoliopsida</taxon>
        <taxon>Liliopsida</taxon>
        <taxon>Poales</taxon>
        <taxon>Poaceae</taxon>
        <taxon>BOP clade</taxon>
        <taxon>Pooideae</taxon>
        <taxon>Triticodae</taxon>
        <taxon>Triticeae</taxon>
        <taxon>Triticinae</taxon>
        <taxon>Triticum</taxon>
    </lineage>
</organism>
<reference evidence="1 2" key="1">
    <citation type="submission" date="2017-09" db="EMBL/GenBank/DDBJ databases">
        <authorList>
            <consortium name="International Durum Wheat Genome Sequencing Consortium (IDWGSC)"/>
            <person name="Milanesi L."/>
        </authorList>
    </citation>
    <scope>NUCLEOTIDE SEQUENCE [LARGE SCALE GENOMIC DNA]</scope>
    <source>
        <strain evidence="2">cv. Svevo</strain>
    </source>
</reference>
<dbReference type="Gene3D" id="3.80.10.10">
    <property type="entry name" value="Ribonuclease Inhibitor"/>
    <property type="match status" value="1"/>
</dbReference>
<dbReference type="SUPFAM" id="SSF52047">
    <property type="entry name" value="RNI-like"/>
    <property type="match status" value="1"/>
</dbReference>
<protein>
    <submittedName>
        <fullName evidence="1">Uncharacterized protein</fullName>
    </submittedName>
</protein>
<proteinExistence type="predicted"/>
<dbReference type="Proteomes" id="UP000324705">
    <property type="component" value="Chromosome 3B"/>
</dbReference>
<evidence type="ECO:0000313" key="1">
    <source>
        <dbReference type="EMBL" id="VAH72405.1"/>
    </source>
</evidence>
<gene>
    <name evidence="1" type="ORF">TRITD_3Bv1G023110</name>
</gene>
<dbReference type="EMBL" id="LT934116">
    <property type="protein sequence ID" value="VAH72405.1"/>
    <property type="molecule type" value="Genomic_DNA"/>
</dbReference>
<keyword evidence="2" id="KW-1185">Reference proteome</keyword>
<accession>A0A9R1Q9A2</accession>
<dbReference type="InterPro" id="IPR032675">
    <property type="entry name" value="LRR_dom_sf"/>
</dbReference>
<dbReference type="AlphaFoldDB" id="A0A9R1Q9A2"/>
<name>A0A9R1Q9A2_TRITD</name>
<sequence>MPNWEEWSFFEEVEEFVVDEGTKDGASETRPEDAKSARLSLLPRLVMLRLEYCPKLRTLPRQLGEDTTNLKMLKLIGTNNLKAVEDFPHLADLLLIEKCEGMERISNLPQVTKLHVHGCPNLSHVEGLGSLQQLWLGEDMQEVSSHWVPGLQEQHQRLHGEDLDVYTLSTS</sequence>
<evidence type="ECO:0000313" key="2">
    <source>
        <dbReference type="Proteomes" id="UP000324705"/>
    </source>
</evidence>